<dbReference type="Proteomes" id="UP000001429">
    <property type="component" value="Chromosome 3"/>
</dbReference>
<feature type="transmembrane region" description="Helical" evidence="3">
    <location>
        <begin position="6"/>
        <end position="21"/>
    </location>
</feature>
<evidence type="ECO:0000256" key="1">
    <source>
        <dbReference type="SAM" id="Coils"/>
    </source>
</evidence>
<dbReference type="OMA" id="HIETIQR"/>
<keyword evidence="3" id="KW-0812">Transmembrane</keyword>
<feature type="compositionally biased region" description="Basic and acidic residues" evidence="2">
    <location>
        <begin position="882"/>
        <end position="939"/>
    </location>
</feature>
<evidence type="ECO:0000256" key="2">
    <source>
        <dbReference type="SAM" id="MobiDB-lite"/>
    </source>
</evidence>
<feature type="compositionally biased region" description="Low complexity" evidence="2">
    <location>
        <begin position="566"/>
        <end position="575"/>
    </location>
</feature>
<feature type="compositionally biased region" description="Low complexity" evidence="2">
    <location>
        <begin position="1101"/>
        <end position="1114"/>
    </location>
</feature>
<keyword evidence="5" id="KW-1185">Reference proteome</keyword>
<accession>C4YNR1</accession>
<feature type="region of interest" description="Disordered" evidence="2">
    <location>
        <begin position="715"/>
        <end position="734"/>
    </location>
</feature>
<feature type="compositionally biased region" description="Acidic residues" evidence="2">
    <location>
        <begin position="1071"/>
        <end position="1080"/>
    </location>
</feature>
<protein>
    <submittedName>
        <fullName evidence="4">Uncharacterized protein</fullName>
    </submittedName>
</protein>
<feature type="coiled-coil region" evidence="1">
    <location>
        <begin position="423"/>
        <end position="475"/>
    </location>
</feature>
<feature type="compositionally biased region" description="Basic and acidic residues" evidence="2">
    <location>
        <begin position="1038"/>
        <end position="1070"/>
    </location>
</feature>
<feature type="region of interest" description="Disordered" evidence="2">
    <location>
        <begin position="882"/>
        <end position="1131"/>
    </location>
</feature>
<reference evidence="4 5" key="1">
    <citation type="journal article" date="2009" name="Nature">
        <title>Evolution of pathogenicity and sexual reproduction in eight Candida genomes.</title>
        <authorList>
            <person name="Butler G."/>
            <person name="Rasmussen M.D."/>
            <person name="Lin M.F."/>
            <person name="Santos M.A."/>
            <person name="Sakthikumar S."/>
            <person name="Munro C.A."/>
            <person name="Rheinbay E."/>
            <person name="Grabherr M."/>
            <person name="Forche A."/>
            <person name="Reedy J.L."/>
            <person name="Agrafioti I."/>
            <person name="Arnaud M.B."/>
            <person name="Bates S."/>
            <person name="Brown A.J."/>
            <person name="Brunke S."/>
            <person name="Costanzo M.C."/>
            <person name="Fitzpatrick D.A."/>
            <person name="de Groot P.W."/>
            <person name="Harris D."/>
            <person name="Hoyer L.L."/>
            <person name="Hube B."/>
            <person name="Klis F.M."/>
            <person name="Kodira C."/>
            <person name="Lennard N."/>
            <person name="Logue M.E."/>
            <person name="Martin R."/>
            <person name="Neiman A.M."/>
            <person name="Nikolaou E."/>
            <person name="Quail M.A."/>
            <person name="Quinn J."/>
            <person name="Santos M.C."/>
            <person name="Schmitzberger F.F."/>
            <person name="Sherlock G."/>
            <person name="Shah P."/>
            <person name="Silverstein K.A."/>
            <person name="Skrzypek M.S."/>
            <person name="Soll D."/>
            <person name="Staggs R."/>
            <person name="Stansfield I."/>
            <person name="Stumpf M.P."/>
            <person name="Sudbery P.E."/>
            <person name="Srikantha T."/>
            <person name="Zeng Q."/>
            <person name="Berman J."/>
            <person name="Berriman M."/>
            <person name="Heitman J."/>
            <person name="Gow N.A."/>
            <person name="Lorenz M.C."/>
            <person name="Birren B.W."/>
            <person name="Kellis M."/>
            <person name="Cuomo C.A."/>
        </authorList>
    </citation>
    <scope>NUCLEOTIDE SEQUENCE [LARGE SCALE GENOMIC DNA]</scope>
    <source>
        <strain evidence="4 5">WO-1</strain>
    </source>
</reference>
<proteinExistence type="predicted"/>
<feature type="compositionally biased region" description="Basic and acidic residues" evidence="2">
    <location>
        <begin position="725"/>
        <end position="734"/>
    </location>
</feature>
<evidence type="ECO:0000313" key="5">
    <source>
        <dbReference type="Proteomes" id="UP000001429"/>
    </source>
</evidence>
<dbReference type="OrthoDB" id="4026652at2759"/>
<feature type="compositionally biased region" description="Polar residues" evidence="2">
    <location>
        <begin position="519"/>
        <end position="553"/>
    </location>
</feature>
<dbReference type="AlphaFoldDB" id="C4YNR1"/>
<gene>
    <name evidence="4" type="ORF">CAWG_02844</name>
</gene>
<keyword evidence="1" id="KW-0175">Coiled coil</keyword>
<feature type="region of interest" description="Disordered" evidence="2">
    <location>
        <begin position="515"/>
        <end position="581"/>
    </location>
</feature>
<feature type="coiled-coil region" evidence="1">
    <location>
        <begin position="26"/>
        <end position="320"/>
    </location>
</feature>
<name>C4YNR1_CANAW</name>
<organism evidence="4 5">
    <name type="scientific">Candida albicans (strain WO-1)</name>
    <name type="common">Yeast</name>
    <dbReference type="NCBI Taxonomy" id="294748"/>
    <lineage>
        <taxon>Eukaryota</taxon>
        <taxon>Fungi</taxon>
        <taxon>Dikarya</taxon>
        <taxon>Ascomycota</taxon>
        <taxon>Saccharomycotina</taxon>
        <taxon>Pichiomycetes</taxon>
        <taxon>Debaryomycetaceae</taxon>
        <taxon>Candida/Lodderomyces clade</taxon>
        <taxon>Candida</taxon>
    </lineage>
</organism>
<dbReference type="EMBL" id="CM000310">
    <property type="protein sequence ID" value="EEQ44570.1"/>
    <property type="molecule type" value="Genomic_DNA"/>
</dbReference>
<feature type="compositionally biased region" description="Basic and acidic residues" evidence="2">
    <location>
        <begin position="950"/>
        <end position="1028"/>
    </location>
</feature>
<feature type="compositionally biased region" description="Basic and acidic residues" evidence="2">
    <location>
        <begin position="834"/>
        <end position="855"/>
    </location>
</feature>
<dbReference type="HOGENOM" id="CLU_278972_0_0_1"/>
<evidence type="ECO:0000313" key="4">
    <source>
        <dbReference type="EMBL" id="EEQ44570.1"/>
    </source>
</evidence>
<keyword evidence="3" id="KW-0472">Membrane</keyword>
<dbReference type="VEuPathDB" id="FungiDB:CAWG_02844"/>
<dbReference type="PaxDb" id="5476-C4YNR1"/>
<feature type="compositionally biased region" description="Basic residues" evidence="2">
    <location>
        <begin position="1115"/>
        <end position="1131"/>
    </location>
</feature>
<feature type="compositionally biased region" description="Basic and acidic residues" evidence="2">
    <location>
        <begin position="742"/>
        <end position="815"/>
    </location>
</feature>
<keyword evidence="3" id="KW-1133">Transmembrane helix</keyword>
<feature type="region of interest" description="Disordered" evidence="2">
    <location>
        <begin position="742"/>
        <end position="855"/>
    </location>
</feature>
<sequence length="1131" mass="128884">MSFSTYVIIIGCAIGSIYYYLKNLELAKLRDDHAKLASHIETIQRNLDSNRDKLQVVEKLNSELIAKSKASASIETRAIAEDKANQEKLKTQLKDITKKYNDLIEEKIKLESQFKEKQLSIISEHNDKIKELQLSKESYESEVKNKLEKTFDFKLNTAIEQVVAGRDLQIQQLTDELSELKKVLEQEITDHNESKVTNERKLLELQQLKDETEKKYDDQTVLYDKLQLVNKLQLEENEQYIKDITAKEEEIESLQKKLKEMNADLTQVTKDLKDSKATIVEIENTTKDLKLSQELLHKHLSSEKDLKDELVAKVEKLEKDITSKQFILDEQDKKLSLIEQPLLVLEDYLEVLKETDDNFPHSLLDHEKDVSKSIDNDSDAIKEEEEVTFDDDVFSKKSIKVLSLAHKYIDILRQKTVSKRQLIEQQNKDIEDYKQQLMKVNSNNVILGCEIISNLQILQQELEKKEDKDSKVNGKIEEIKSIVNSFTSPVAPNKVSKEDITEKSQNAKTIVDETKDASTVKNQNNTTESSTDVISNTDYNDIDNSTTAETPFTESEKDTVSESLDTTTAPKTSTTNSDDDVAQLNDKKSIVSFGSFDEQIDEKTEESLRELKSLNRLSDKLEIKNSDTPNKSTNAAINDVQEKTKLEKVSTLLNDDDEQKVKTEVNVELKDKTEEEKKSEEINKLTPPDVVIDKGEPVKILDKSLGETKEIKKDTAVKPSTTTKEVSKNDSIVEPKTIKFHTEVKRETKSDSTTEPKVKETPKDTKEEIKTDAIVEPKVAKPIDESKDDIKKDSVSAEPKVAEPLDEHKEDKTEIAKICTDTSKIAEQPPVKTEIVDSKKKEPEPLADDKTKASEDIKDVNKIEKKSGNKETTVDTKLETTLDKEVDTDSNIQEKKELFQIKEPVKDEKQIKEDLVKVETPSKDEEPAKIEVPSKDETPFKIQNIDSTTDNDKAKDEKDNVSKVDSNVDTKVVTKDDQDGIKKVEEKPVEKKDDDEGKKDNEKVTVHKDNEEEDKDKGVNETKDKVQKDDEEEEDIDKDIVIVNKEEEDKDKDVKDVNKEVNKAVDNDKENENEEDDYNTDNENNTLKTPYDFEASPSPSPSISSQSSQSQKSSPSKKNKKKGKKKNKTTF</sequence>
<evidence type="ECO:0000256" key="3">
    <source>
        <dbReference type="SAM" id="Phobius"/>
    </source>
</evidence>